<feature type="chain" id="PRO_5043171828" description="Knottin scorpion toxin-like domain-containing protein" evidence="1">
    <location>
        <begin position="30"/>
        <end position="126"/>
    </location>
</feature>
<sequence>MAMGARSAMKKSLLLILFVFPLIITVADRAKDIPASIPQDPPGNKICGATSKTWGGWKLCGKPGTCNKPCQAEGYEEGYCGFFPFITTCCCTKHCLSAGPGQSVQPIHKGDKQTQALFKECGFMTN</sequence>
<dbReference type="Gramene" id="TraesCLE_scaffold_027090_01G000200.1">
    <property type="protein sequence ID" value="TraesCLE_scaffold_027090_01G000200.1"/>
    <property type="gene ID" value="TraesCLE_scaffold_027090_01G000200"/>
</dbReference>
<dbReference type="Gramene" id="TraesCAD_scaffold_030542_01G000200.1">
    <property type="protein sequence ID" value="TraesCAD_scaffold_030542_01G000200.1"/>
    <property type="gene ID" value="TraesCAD_scaffold_030542_01G000200"/>
</dbReference>
<dbReference type="Gramene" id="TraesWEE_scaffold_325564_01G000100.1">
    <property type="protein sequence ID" value="TraesWEE_scaffold_325564_01G000100.1"/>
    <property type="gene ID" value="TraesWEE_scaffold_325564_01G000100"/>
</dbReference>
<feature type="signal peptide" evidence="1">
    <location>
        <begin position="1"/>
        <end position="29"/>
    </location>
</feature>
<dbReference type="Proteomes" id="UP000019116">
    <property type="component" value="Chromosome 2B"/>
</dbReference>
<dbReference type="OrthoDB" id="680491at2759"/>
<dbReference type="AlphaFoldDB" id="A0A3B6BZU4"/>
<dbReference type="Gramene" id="TraesCS2B02G110000.1">
    <property type="protein sequence ID" value="TraesCS2B02G110000.1"/>
    <property type="gene ID" value="TraesCS2B02G110000"/>
</dbReference>
<evidence type="ECO:0000313" key="3">
    <source>
        <dbReference type="Proteomes" id="UP000019116"/>
    </source>
</evidence>
<dbReference type="Gramene" id="TraesNOR2B03G00868550.1">
    <property type="protein sequence ID" value="TraesNOR2B03G00868550.1"/>
    <property type="gene ID" value="TraesNOR2B03G00868550"/>
</dbReference>
<dbReference type="Gene3D" id="3.30.30.10">
    <property type="entry name" value="Knottin, scorpion toxin-like"/>
    <property type="match status" value="1"/>
</dbReference>
<dbReference type="InterPro" id="IPR036574">
    <property type="entry name" value="Scorpion_toxin-like_sf"/>
</dbReference>
<dbReference type="RefSeq" id="XP_044322019.1">
    <property type="nucleotide sequence ID" value="XM_044466084.1"/>
</dbReference>
<reference evidence="2" key="2">
    <citation type="submission" date="2018-10" db="UniProtKB">
        <authorList>
            <consortium name="EnsemblPlants"/>
        </authorList>
    </citation>
    <scope>IDENTIFICATION</scope>
</reference>
<keyword evidence="1" id="KW-0732">Signal</keyword>
<dbReference type="Gramene" id="TraesROB_scaffold_079167_01G000100.1">
    <property type="protein sequence ID" value="TraesROB_scaffold_079167_01G000100.1"/>
    <property type="gene ID" value="TraesROB_scaffold_079167_01G000100"/>
</dbReference>
<evidence type="ECO:0008006" key="4">
    <source>
        <dbReference type="Google" id="ProtNLM"/>
    </source>
</evidence>
<evidence type="ECO:0000256" key="1">
    <source>
        <dbReference type="SAM" id="SignalP"/>
    </source>
</evidence>
<keyword evidence="3" id="KW-1185">Reference proteome</keyword>
<reference evidence="2" key="1">
    <citation type="submission" date="2018-08" db="EMBL/GenBank/DDBJ databases">
        <authorList>
            <person name="Rossello M."/>
        </authorList>
    </citation>
    <scope>NUCLEOTIDE SEQUENCE [LARGE SCALE GENOMIC DNA]</scope>
    <source>
        <strain evidence="2">cv. Chinese Spring</strain>
    </source>
</reference>
<dbReference type="Gramene" id="TraesCS2B03G0261000.1">
    <property type="protein sequence ID" value="TraesCS2B03G0261000.1.CDS"/>
    <property type="gene ID" value="TraesCS2B03G0261000"/>
</dbReference>
<accession>A0A3B6BZU4</accession>
<dbReference type="EnsemblPlants" id="TraesCS2B02G110000.1">
    <property type="protein sequence ID" value="TraesCS2B02G110000.1"/>
    <property type="gene ID" value="TraesCS2B02G110000"/>
</dbReference>
<dbReference type="SUPFAM" id="SSF57095">
    <property type="entry name" value="Scorpion toxin-like"/>
    <property type="match status" value="1"/>
</dbReference>
<dbReference type="Gramene" id="TraesLDM2B03G00858880.1">
    <property type="protein sequence ID" value="TraesLDM2B03G00858880.1"/>
    <property type="gene ID" value="TraesLDM2B03G00858880"/>
</dbReference>
<protein>
    <recommendedName>
        <fullName evidence="4">Knottin scorpion toxin-like domain-containing protein</fullName>
    </recommendedName>
</protein>
<evidence type="ECO:0000313" key="2">
    <source>
        <dbReference type="EnsemblPlants" id="TraesCS2B02G110000.1"/>
    </source>
</evidence>
<dbReference type="Gramene" id="TraesJUL2B03G00862070.1">
    <property type="protein sequence ID" value="TraesJUL2B03G00862070.1"/>
    <property type="gene ID" value="TraesJUL2B03G00862070"/>
</dbReference>
<proteinExistence type="predicted"/>
<dbReference type="Gramene" id="TraesRN2B0100263100.1">
    <property type="protein sequence ID" value="TraesRN2B0100263100.1"/>
    <property type="gene ID" value="TraesRN2B0100263100"/>
</dbReference>
<gene>
    <name evidence="2" type="primary">LOC123043589</name>
</gene>
<dbReference type="GeneID" id="123043589"/>
<organism evidence="2">
    <name type="scientific">Triticum aestivum</name>
    <name type="common">Wheat</name>
    <dbReference type="NCBI Taxonomy" id="4565"/>
    <lineage>
        <taxon>Eukaryota</taxon>
        <taxon>Viridiplantae</taxon>
        <taxon>Streptophyta</taxon>
        <taxon>Embryophyta</taxon>
        <taxon>Tracheophyta</taxon>
        <taxon>Spermatophyta</taxon>
        <taxon>Magnoliopsida</taxon>
        <taxon>Liliopsida</taxon>
        <taxon>Poales</taxon>
        <taxon>Poaceae</taxon>
        <taxon>BOP clade</taxon>
        <taxon>Pooideae</taxon>
        <taxon>Triticodae</taxon>
        <taxon>Triticeae</taxon>
        <taxon>Triticinae</taxon>
        <taxon>Triticum</taxon>
    </lineage>
</organism>
<dbReference type="Gramene" id="TraesARI2B03G00867860.1">
    <property type="protein sequence ID" value="TraesARI2B03G00867860.1"/>
    <property type="gene ID" value="TraesARI2B03G00867860"/>
</dbReference>
<name>A0A3B6BZU4_WHEAT</name>